<gene>
    <name evidence="1" type="ORF">RHMOL_Rhmol12G0065200</name>
</gene>
<evidence type="ECO:0000313" key="2">
    <source>
        <dbReference type="Proteomes" id="UP001062846"/>
    </source>
</evidence>
<protein>
    <submittedName>
        <fullName evidence="1">Uncharacterized protein</fullName>
    </submittedName>
</protein>
<dbReference type="EMBL" id="CM046399">
    <property type="protein sequence ID" value="KAI8527299.1"/>
    <property type="molecule type" value="Genomic_DNA"/>
</dbReference>
<reference evidence="1" key="1">
    <citation type="submission" date="2022-02" db="EMBL/GenBank/DDBJ databases">
        <title>Plant Genome Project.</title>
        <authorList>
            <person name="Zhang R.-G."/>
        </authorList>
    </citation>
    <scope>NUCLEOTIDE SEQUENCE</scope>
    <source>
        <strain evidence="1">AT1</strain>
    </source>
</reference>
<accession>A0ACC0LFY5</accession>
<proteinExistence type="predicted"/>
<comment type="caution">
    <text evidence="1">The sequence shown here is derived from an EMBL/GenBank/DDBJ whole genome shotgun (WGS) entry which is preliminary data.</text>
</comment>
<keyword evidence="2" id="KW-1185">Reference proteome</keyword>
<evidence type="ECO:0000313" key="1">
    <source>
        <dbReference type="EMBL" id="KAI8527299.1"/>
    </source>
</evidence>
<name>A0ACC0LFY5_RHOML</name>
<sequence>MQLSTQRNMEIVIHESTPELDEDDNEDSNSEDVGEPKVGMSFDTEAEARTYYASYAQKKGFVVITRNSRKREDGRRGHVTFCCHRGGKARTKALNPLKAHPIAKTEWKAAMNVSLHIDGKRILNTIVLEHNHEICPKKARSCVIEVKGHENLTFTKKDARNYMDQVRRSELKEGDAEAMHKYFMRMHKGNRVNHHGQSILLGCGLILREDTPSFVWLFETWVSCMSGRSPNAIITDQCKAMQNAISIVLPNARHCWCLWHILKKVPEKLNGYDDYESIKSMLHNIVYDSLTIVEFEENWAHLIDTYQLGDNNWLSGLYEERHRWVSAFVKDTFWAGMSTTQRSESINAFFDGYVHSKTTLKEFVGQYENALRNKVQKEEEEDAHSFNVQVKNVSPYGFEDQFLEAYTIAKCKDFRTELAGKIACTLISVKTMDGISEFLIEEDIKVGANGYLKTVTFHVWFNEESRETNCNCRLFESKGIVCKHIIVVWTREKLSRVPEKYILRRWRKDVRSSHQKVKISYVNWETKPEWCRYDIMMAAFHDVADNAMDSEAKSERVVAKLREAKAENEVCDDDCQMTSMSIDVQDSTASVKDGHVDVIAQESVNFRMSQMSRPSGGMWSYDLNETPIDLEN</sequence>
<organism evidence="1 2">
    <name type="scientific">Rhododendron molle</name>
    <name type="common">Chinese azalea</name>
    <name type="synonym">Azalea mollis</name>
    <dbReference type="NCBI Taxonomy" id="49168"/>
    <lineage>
        <taxon>Eukaryota</taxon>
        <taxon>Viridiplantae</taxon>
        <taxon>Streptophyta</taxon>
        <taxon>Embryophyta</taxon>
        <taxon>Tracheophyta</taxon>
        <taxon>Spermatophyta</taxon>
        <taxon>Magnoliopsida</taxon>
        <taxon>eudicotyledons</taxon>
        <taxon>Gunneridae</taxon>
        <taxon>Pentapetalae</taxon>
        <taxon>asterids</taxon>
        <taxon>Ericales</taxon>
        <taxon>Ericaceae</taxon>
        <taxon>Ericoideae</taxon>
        <taxon>Rhodoreae</taxon>
        <taxon>Rhododendron</taxon>
    </lineage>
</organism>
<dbReference type="Proteomes" id="UP001062846">
    <property type="component" value="Chromosome 12"/>
</dbReference>